<reference evidence="1 2" key="1">
    <citation type="journal article" date="2016" name="Nat. Commun.">
        <title>Thousands of microbial genomes shed light on interconnected biogeochemical processes in an aquifer system.</title>
        <authorList>
            <person name="Anantharaman K."/>
            <person name="Brown C.T."/>
            <person name="Hug L.A."/>
            <person name="Sharon I."/>
            <person name="Castelle C.J."/>
            <person name="Probst A.J."/>
            <person name="Thomas B.C."/>
            <person name="Singh A."/>
            <person name="Wilkins M.J."/>
            <person name="Karaoz U."/>
            <person name="Brodie E.L."/>
            <person name="Williams K.H."/>
            <person name="Hubbard S.S."/>
            <person name="Banfield J.F."/>
        </authorList>
    </citation>
    <scope>NUCLEOTIDE SEQUENCE [LARGE SCALE GENOMIC DNA]</scope>
</reference>
<dbReference type="STRING" id="1798644.A2122_01675"/>
<dbReference type="AlphaFoldDB" id="A0A1G2C6H8"/>
<evidence type="ECO:0000313" key="2">
    <source>
        <dbReference type="Proteomes" id="UP000176648"/>
    </source>
</evidence>
<proteinExistence type="predicted"/>
<sequence>MSEQTGTEVAGAVVLDEVQEAGTRKTGACKHATIADFLAMHADFSPPPPVKDYLDRLYRLARKERVKTTRGSLDVSFYTHPERKKGRSSGKTLGIIRKVEKGVALGEEGGAGGKRRDAAVAVPSAPRAHPSLRHKARVILLALELNQDLADEVFCVALADIGYLKEENQRLREENQALRKIAGEQK</sequence>
<accession>A0A1G2C6H8</accession>
<protein>
    <submittedName>
        <fullName evidence="1">Uncharacterized protein</fullName>
    </submittedName>
</protein>
<dbReference type="EMBL" id="MHKU01000040">
    <property type="protein sequence ID" value="OGY96210.1"/>
    <property type="molecule type" value="Genomic_DNA"/>
</dbReference>
<dbReference type="Proteomes" id="UP000176648">
    <property type="component" value="Unassembled WGS sequence"/>
</dbReference>
<name>A0A1G2C6H8_9BACT</name>
<comment type="caution">
    <text evidence="1">The sequence shown here is derived from an EMBL/GenBank/DDBJ whole genome shotgun (WGS) entry which is preliminary data.</text>
</comment>
<evidence type="ECO:0000313" key="1">
    <source>
        <dbReference type="EMBL" id="OGY96210.1"/>
    </source>
</evidence>
<gene>
    <name evidence="1" type="ORF">A2122_01675</name>
</gene>
<organism evidence="1 2">
    <name type="scientific">Candidatus Liptonbacteria bacterium GWB1_49_6</name>
    <dbReference type="NCBI Taxonomy" id="1798644"/>
    <lineage>
        <taxon>Bacteria</taxon>
        <taxon>Candidatus Liptoniibacteriota</taxon>
    </lineage>
</organism>